<accession>A0A0G1RS11</accession>
<feature type="transmembrane region" description="Helical" evidence="1">
    <location>
        <begin position="67"/>
        <end position="85"/>
    </location>
</feature>
<comment type="caution">
    <text evidence="2">The sequence shown here is derived from an EMBL/GenBank/DDBJ whole genome shotgun (WGS) entry which is preliminary data.</text>
</comment>
<reference evidence="2 3" key="1">
    <citation type="journal article" date="2015" name="Nature">
        <title>rRNA introns, odd ribosomes, and small enigmatic genomes across a large radiation of phyla.</title>
        <authorList>
            <person name="Brown C.T."/>
            <person name="Hug L.A."/>
            <person name="Thomas B.C."/>
            <person name="Sharon I."/>
            <person name="Castelle C.J."/>
            <person name="Singh A."/>
            <person name="Wilkins M.J."/>
            <person name="Williams K.H."/>
            <person name="Banfield J.F."/>
        </authorList>
    </citation>
    <scope>NUCLEOTIDE SEQUENCE [LARGE SCALE GENOMIC DNA]</scope>
</reference>
<evidence type="ECO:0000313" key="2">
    <source>
        <dbReference type="EMBL" id="KKU32733.1"/>
    </source>
</evidence>
<name>A0A0G1RS11_9BACT</name>
<dbReference type="PANTHER" id="PTHR23530:SF1">
    <property type="entry name" value="PERMEASE, MAJOR FACILITATOR SUPERFAMILY-RELATED"/>
    <property type="match status" value="1"/>
</dbReference>
<dbReference type="AlphaFoldDB" id="A0A0G1RS11"/>
<feature type="transmembrane region" description="Helical" evidence="1">
    <location>
        <begin position="36"/>
        <end position="55"/>
    </location>
</feature>
<organism evidence="2 3">
    <name type="scientific">Candidatus Uhrbacteria bacterium GW2011_GWF2_46_218</name>
    <dbReference type="NCBI Taxonomy" id="1619001"/>
    <lineage>
        <taxon>Bacteria</taxon>
        <taxon>Candidatus Uhriibacteriota</taxon>
    </lineage>
</organism>
<dbReference type="GO" id="GO:0022857">
    <property type="term" value="F:transmembrane transporter activity"/>
    <property type="evidence" value="ECO:0007669"/>
    <property type="project" value="InterPro"/>
</dbReference>
<feature type="transmembrane region" description="Helical" evidence="1">
    <location>
        <begin position="366"/>
        <end position="385"/>
    </location>
</feature>
<evidence type="ECO:0000256" key="1">
    <source>
        <dbReference type="SAM" id="Phobius"/>
    </source>
</evidence>
<feature type="transmembrane region" description="Helical" evidence="1">
    <location>
        <begin position="331"/>
        <end position="354"/>
    </location>
</feature>
<dbReference type="InterPro" id="IPR036259">
    <property type="entry name" value="MFS_trans_sf"/>
</dbReference>
<dbReference type="InterPro" id="IPR053160">
    <property type="entry name" value="MFS_DHA3_Transporter"/>
</dbReference>
<feature type="transmembrane region" description="Helical" evidence="1">
    <location>
        <begin position="7"/>
        <end position="30"/>
    </location>
</feature>
<dbReference type="Proteomes" id="UP000034705">
    <property type="component" value="Unassembled WGS sequence"/>
</dbReference>
<keyword evidence="1" id="KW-1133">Transmembrane helix</keyword>
<proteinExistence type="predicted"/>
<dbReference type="Pfam" id="PF07690">
    <property type="entry name" value="MFS_1"/>
    <property type="match status" value="1"/>
</dbReference>
<gene>
    <name evidence="2" type="ORF">UX45_C0013G0010</name>
</gene>
<keyword evidence="1" id="KW-0472">Membrane</keyword>
<feature type="transmembrane region" description="Helical" evidence="1">
    <location>
        <begin position="208"/>
        <end position="229"/>
    </location>
</feature>
<feature type="transmembrane region" description="Helical" evidence="1">
    <location>
        <begin position="272"/>
        <end position="291"/>
    </location>
</feature>
<dbReference type="SUPFAM" id="SSF103473">
    <property type="entry name" value="MFS general substrate transporter"/>
    <property type="match status" value="1"/>
</dbReference>
<sequence length="397" mass="44582">MSITKTYYLFVLSKDFGLAFTFASFVPYLLWLGLSYSEVAFVNMVFAGVVFLGELPTGMFADGKSRVWSLRAGVWLWIIGSIFYACARGVWTAALADGIFAVGNAFLSGARQAWITDALKKHGREKELRHVFGTTAMLSGIACVIGGFLGVFLSSVHMRLIWPPLIVGCLVSLYIAYYHMKDDGEPQERISQWQALKCSVNLLRQSHALSWILIILVVTGGFMTFNHYWSPLSESIWGRSSLAWVWPLLYGSTALAGYLVRRHEHLERYGSTWIVTALFLAGGSLALVRFLPLPFWIMGMMMMHELTRGILGPLIDTYVQKRVESSYRATFGSLQSFIAHFGFTLTPAFVWLSLDGKPNTPDTITWLWFIAGGFIVITAMILWVFRPKKESSIPEES</sequence>
<evidence type="ECO:0000313" key="3">
    <source>
        <dbReference type="Proteomes" id="UP000034705"/>
    </source>
</evidence>
<feature type="transmembrane region" description="Helical" evidence="1">
    <location>
        <begin position="241"/>
        <end position="260"/>
    </location>
</feature>
<dbReference type="InterPro" id="IPR011701">
    <property type="entry name" value="MFS"/>
</dbReference>
<protein>
    <submittedName>
        <fullName evidence="2">Major facilitator superfamily</fullName>
    </submittedName>
</protein>
<feature type="transmembrane region" description="Helical" evidence="1">
    <location>
        <begin position="160"/>
        <end position="180"/>
    </location>
</feature>
<keyword evidence="1" id="KW-0812">Transmembrane</keyword>
<dbReference type="EMBL" id="LCMG01000013">
    <property type="protein sequence ID" value="KKU32733.1"/>
    <property type="molecule type" value="Genomic_DNA"/>
</dbReference>
<dbReference type="Gene3D" id="1.20.1250.20">
    <property type="entry name" value="MFS general substrate transporter like domains"/>
    <property type="match status" value="1"/>
</dbReference>
<feature type="transmembrane region" description="Helical" evidence="1">
    <location>
        <begin position="131"/>
        <end position="154"/>
    </location>
</feature>
<dbReference type="CDD" id="cd06174">
    <property type="entry name" value="MFS"/>
    <property type="match status" value="1"/>
</dbReference>
<dbReference type="PANTHER" id="PTHR23530">
    <property type="entry name" value="TRANSPORT PROTEIN-RELATED"/>
    <property type="match status" value="1"/>
</dbReference>